<feature type="compositionally biased region" description="Pro residues" evidence="3">
    <location>
        <begin position="801"/>
        <end position="816"/>
    </location>
</feature>
<feature type="compositionally biased region" description="Pro residues" evidence="3">
    <location>
        <begin position="582"/>
        <end position="617"/>
    </location>
</feature>
<feature type="compositionally biased region" description="Pro residues" evidence="3">
    <location>
        <begin position="151"/>
        <end position="165"/>
    </location>
</feature>
<protein>
    <recommendedName>
        <fullName evidence="4">SH3 domain-containing protein</fullName>
    </recommendedName>
</protein>
<feature type="compositionally biased region" description="Polar residues" evidence="3">
    <location>
        <begin position="634"/>
        <end position="645"/>
    </location>
</feature>
<dbReference type="OrthoDB" id="207120at2759"/>
<feature type="compositionally biased region" description="Polar residues" evidence="3">
    <location>
        <begin position="666"/>
        <end position="683"/>
    </location>
</feature>
<dbReference type="PRINTS" id="PR00452">
    <property type="entry name" value="SH3DOMAIN"/>
</dbReference>
<feature type="compositionally biased region" description="Pro residues" evidence="3">
    <location>
        <begin position="910"/>
        <end position="936"/>
    </location>
</feature>
<evidence type="ECO:0000313" key="5">
    <source>
        <dbReference type="EMBL" id="KAF2455173.1"/>
    </source>
</evidence>
<name>A0A6A6NV86_9PEZI</name>
<evidence type="ECO:0000313" key="6">
    <source>
        <dbReference type="Proteomes" id="UP000799766"/>
    </source>
</evidence>
<feature type="compositionally biased region" description="Gly residues" evidence="3">
    <location>
        <begin position="463"/>
        <end position="474"/>
    </location>
</feature>
<dbReference type="Pfam" id="PF25459">
    <property type="entry name" value="AIM3_BBC1_C"/>
    <property type="match status" value="1"/>
</dbReference>
<dbReference type="InterPro" id="IPR035552">
    <property type="entry name" value="Mti1_SH3"/>
</dbReference>
<accession>A0A6A6NV86</accession>
<feature type="domain" description="SH3" evidence="4">
    <location>
        <begin position="3"/>
        <end position="67"/>
    </location>
</feature>
<evidence type="ECO:0000259" key="4">
    <source>
        <dbReference type="PROSITE" id="PS50002"/>
    </source>
</evidence>
<feature type="compositionally biased region" description="Pro residues" evidence="3">
    <location>
        <begin position="943"/>
        <end position="954"/>
    </location>
</feature>
<sequence>MASPPFKVKAIYEYNSPHDDDLSFPEGQVITVTEEEDADWYVGEYADASGARHDGLFPKNFVEKFEPAPPPRPVRPTHRQKHSEAAAAPAPPPAPVDEPQSAHGEPQSAKPVEEEHPAPDERPAAAPAPAAPKSPEPRQRELPPAAAATKPGPPPAANKVPPPVAEKPSSFKDRIAAFNKPAAAPIAPFKPGGPGGSSNTSTGFIKKPFVAPPPSRNAYVPPPRAEAPPQKVYRREEDPEIAERQARDLEIAEKAGLAAHDAEAAAATGAAEEGGDAPKPTSLKERIALLQKQQMEQAQRQAASHKEKPKRPPKKRTESHEREGMQPQPPTPAPARESGEMERVQSGEATERESMDSMPAPPPRRQSHQPPKVPDLVPRAGEAFSDGNDADQSAAGETTEDAEGTSTSVDEEEARHKHAPTREPEVGDEEDTTEGDGEEEEEEMDPETRRRMELRERMAKMSGGMGMAGMFGPPGGMPMPGAGASKKKKPAAGEQHRMSEEAESPASPQAQPPRIPMIPVPGMAPMKSPESEETEMAVERDETTPHPVTGGRDPLEVPDVEEAAPRPDERGAPPPLPRDRPAPPPPSAGEPGSPPPVPASRPVPPPDSRPVPPPPQAQPMSPSSGSETDDEMPVSTTATGPSVPSTGEELPHRGPPPPIPTATSPQATRTPMSPAQKRTSYFGTTDSASPTSPAMPAAPGDSKRASRPPPPIPGTSPGPPPPGHARPPPPPPPGAPPSRQPTSESIHGRIAAAKDGEEETEYEGDYDTDIAPGATHKDALKSHARDSSLDDSTTADDAPGKSPPLPQSPTVPPPVPGSAAPRAVPPPPPPGAPPKRQSSEAPRAAPPPPPPPMAGPDEDEYDPYRYAHPATRMPPPPPQAAPHAPPPPMPAAHPQPAEESDGDEDELYANPPPPPPPPVRKSVERPPPPPPQAPPPSHHDRPMPPLPPQGPPPSSSSTAGAAPRGSGRQSLDVNQTLAQGGVSRRSAEQPRPSMGDVQDFIAHDVDLGVATQWWTAPNGAPPVFAGRKDVLVEVEEVRTPTGGIEREVYVLYHDYSQTVVTARFDPRDPGDCEVSQRHEGPPARLRQDQLEDAWARFGRRIAEEAASRQGQVVGDGSPAALVEELLGAGPGGAMSAVRGRALRPVGTRAYGALVYANLANASVQQLDEIRAGDVVTLRNARFQGKHGPMHQKYSVEVGKPDHVGVVVDWDGTKKKVRAWEQGRESRKVKVEGFRVGDLRSGEVRVWRVMGRGWVGWGES</sequence>
<dbReference type="InterPro" id="IPR057402">
    <property type="entry name" value="AIM3_BBC1_C"/>
</dbReference>
<dbReference type="Pfam" id="PF14604">
    <property type="entry name" value="SH3_9"/>
    <property type="match status" value="1"/>
</dbReference>
<keyword evidence="6" id="KW-1185">Reference proteome</keyword>
<dbReference type="AlphaFoldDB" id="A0A6A6NV86"/>
<feature type="compositionally biased region" description="Acidic residues" evidence="3">
    <location>
        <begin position="756"/>
        <end position="768"/>
    </location>
</feature>
<evidence type="ECO:0000256" key="1">
    <source>
        <dbReference type="ARBA" id="ARBA00022443"/>
    </source>
</evidence>
<feature type="compositionally biased region" description="Basic and acidic residues" evidence="3">
    <location>
        <begin position="563"/>
        <end position="581"/>
    </location>
</feature>
<feature type="compositionally biased region" description="Pro residues" evidence="3">
    <location>
        <begin position="844"/>
        <end position="854"/>
    </location>
</feature>
<dbReference type="SUPFAM" id="SSF50044">
    <property type="entry name" value="SH3-domain"/>
    <property type="match status" value="1"/>
</dbReference>
<feature type="compositionally biased region" description="Acidic residues" evidence="3">
    <location>
        <begin position="898"/>
        <end position="907"/>
    </location>
</feature>
<proteinExistence type="predicted"/>
<dbReference type="PANTHER" id="PTHR46026">
    <property type="entry name" value="RHO-TYPE GUANINE NUCLEOTIDE EXCHANGE FACTOR, ISOFORM F"/>
    <property type="match status" value="1"/>
</dbReference>
<organism evidence="5 6">
    <name type="scientific">Lineolata rhizophorae</name>
    <dbReference type="NCBI Taxonomy" id="578093"/>
    <lineage>
        <taxon>Eukaryota</taxon>
        <taxon>Fungi</taxon>
        <taxon>Dikarya</taxon>
        <taxon>Ascomycota</taxon>
        <taxon>Pezizomycotina</taxon>
        <taxon>Dothideomycetes</taxon>
        <taxon>Dothideomycetes incertae sedis</taxon>
        <taxon>Lineolatales</taxon>
        <taxon>Lineolataceae</taxon>
        <taxon>Lineolata</taxon>
    </lineage>
</organism>
<dbReference type="Gene3D" id="2.30.30.40">
    <property type="entry name" value="SH3 Domains"/>
    <property type="match status" value="1"/>
</dbReference>
<feature type="compositionally biased region" description="Pro residues" evidence="3">
    <location>
        <begin position="707"/>
        <end position="739"/>
    </location>
</feature>
<dbReference type="SMART" id="SM00326">
    <property type="entry name" value="SH3"/>
    <property type="match status" value="1"/>
</dbReference>
<feature type="compositionally biased region" description="Pro residues" evidence="3">
    <location>
        <begin position="510"/>
        <end position="519"/>
    </location>
</feature>
<reference evidence="5" key="1">
    <citation type="journal article" date="2020" name="Stud. Mycol.">
        <title>101 Dothideomycetes genomes: a test case for predicting lifestyles and emergence of pathogens.</title>
        <authorList>
            <person name="Haridas S."/>
            <person name="Albert R."/>
            <person name="Binder M."/>
            <person name="Bloem J."/>
            <person name="Labutti K."/>
            <person name="Salamov A."/>
            <person name="Andreopoulos B."/>
            <person name="Baker S."/>
            <person name="Barry K."/>
            <person name="Bills G."/>
            <person name="Bluhm B."/>
            <person name="Cannon C."/>
            <person name="Castanera R."/>
            <person name="Culley D."/>
            <person name="Daum C."/>
            <person name="Ezra D."/>
            <person name="Gonzalez J."/>
            <person name="Henrissat B."/>
            <person name="Kuo A."/>
            <person name="Liang C."/>
            <person name="Lipzen A."/>
            <person name="Lutzoni F."/>
            <person name="Magnuson J."/>
            <person name="Mondo S."/>
            <person name="Nolan M."/>
            <person name="Ohm R."/>
            <person name="Pangilinan J."/>
            <person name="Park H.-J."/>
            <person name="Ramirez L."/>
            <person name="Alfaro M."/>
            <person name="Sun H."/>
            <person name="Tritt A."/>
            <person name="Yoshinaga Y."/>
            <person name="Zwiers L.-H."/>
            <person name="Turgeon B."/>
            <person name="Goodwin S."/>
            <person name="Spatafora J."/>
            <person name="Crous P."/>
            <person name="Grigoriev I."/>
        </authorList>
    </citation>
    <scope>NUCLEOTIDE SEQUENCE</scope>
    <source>
        <strain evidence="5">ATCC 16933</strain>
    </source>
</reference>
<feature type="compositionally biased region" description="Basic and acidic residues" evidence="3">
    <location>
        <begin position="315"/>
        <end position="324"/>
    </location>
</feature>
<feature type="region of interest" description="Disordered" evidence="3">
    <location>
        <begin position="1064"/>
        <end position="1083"/>
    </location>
</feature>
<gene>
    <name evidence="5" type="ORF">BDY21DRAFT_416432</name>
</gene>
<dbReference type="Proteomes" id="UP000799766">
    <property type="component" value="Unassembled WGS sequence"/>
</dbReference>
<feature type="compositionally biased region" description="Pro residues" evidence="3">
    <location>
        <begin position="210"/>
        <end position="226"/>
    </location>
</feature>
<feature type="compositionally biased region" description="Low complexity" evidence="3">
    <location>
        <begin position="176"/>
        <end position="190"/>
    </location>
</feature>
<evidence type="ECO:0000256" key="2">
    <source>
        <dbReference type="PROSITE-ProRule" id="PRU00192"/>
    </source>
</evidence>
<feature type="compositionally biased region" description="Low complexity" evidence="3">
    <location>
        <begin position="955"/>
        <end position="968"/>
    </location>
</feature>
<keyword evidence="1 2" id="KW-0728">SH3 domain</keyword>
<feature type="compositionally biased region" description="Low complexity" evidence="3">
    <location>
        <begin position="254"/>
        <end position="271"/>
    </location>
</feature>
<dbReference type="InterPro" id="IPR001452">
    <property type="entry name" value="SH3_domain"/>
</dbReference>
<dbReference type="InterPro" id="IPR036028">
    <property type="entry name" value="SH3-like_dom_sf"/>
</dbReference>
<feature type="compositionally biased region" description="Basic and acidic residues" evidence="3">
    <location>
        <begin position="111"/>
        <end position="123"/>
    </location>
</feature>
<feature type="compositionally biased region" description="Low complexity" evidence="3">
    <location>
        <begin position="684"/>
        <end position="699"/>
    </location>
</feature>
<dbReference type="PANTHER" id="PTHR46026:SF1">
    <property type="entry name" value="RHO-TYPE GUANINE NUCLEOTIDE EXCHANGE FACTOR, ISOFORM F"/>
    <property type="match status" value="1"/>
</dbReference>
<feature type="compositionally biased region" description="Basic and acidic residues" evidence="3">
    <location>
        <begin position="233"/>
        <end position="253"/>
    </location>
</feature>
<feature type="compositionally biased region" description="Acidic residues" evidence="3">
    <location>
        <begin position="426"/>
        <end position="445"/>
    </location>
</feature>
<feature type="compositionally biased region" description="Basic and acidic residues" evidence="3">
    <location>
        <begin position="337"/>
        <end position="355"/>
    </location>
</feature>
<dbReference type="EMBL" id="MU001688">
    <property type="protein sequence ID" value="KAF2455173.1"/>
    <property type="molecule type" value="Genomic_DNA"/>
</dbReference>
<dbReference type="PROSITE" id="PS50002">
    <property type="entry name" value="SH3"/>
    <property type="match status" value="1"/>
</dbReference>
<feature type="compositionally biased region" description="Low complexity" evidence="3">
    <location>
        <begin position="288"/>
        <end position="302"/>
    </location>
</feature>
<feature type="region of interest" description="Disordered" evidence="3">
    <location>
        <begin position="60"/>
        <end position="971"/>
    </location>
</feature>
<dbReference type="CDD" id="cd11887">
    <property type="entry name" value="SH3_Bbc1"/>
    <property type="match status" value="1"/>
</dbReference>
<feature type="compositionally biased region" description="Basic and acidic residues" evidence="3">
    <location>
        <begin position="446"/>
        <end position="459"/>
    </location>
</feature>
<feature type="compositionally biased region" description="Pro residues" evidence="3">
    <location>
        <begin position="872"/>
        <end position="893"/>
    </location>
</feature>
<feature type="compositionally biased region" description="Pro residues" evidence="3">
    <location>
        <begin position="823"/>
        <end position="833"/>
    </location>
</feature>
<feature type="compositionally biased region" description="Basic and acidic residues" evidence="3">
    <location>
        <begin position="775"/>
        <end position="788"/>
    </location>
</feature>
<evidence type="ECO:0000256" key="3">
    <source>
        <dbReference type="SAM" id="MobiDB-lite"/>
    </source>
</evidence>